<feature type="signal peptide" evidence="1">
    <location>
        <begin position="1"/>
        <end position="24"/>
    </location>
</feature>
<sequence length="39" mass="4316">MKKWIATAFLTSALILGMSSLAHADKKVEVIKAAHYENK</sequence>
<reference evidence="2 3" key="1">
    <citation type="submission" date="2023-07" db="EMBL/GenBank/DDBJ databases">
        <title>Genomic Encyclopedia of Type Strains, Phase IV (KMG-IV): sequencing the most valuable type-strain genomes for metagenomic binning, comparative biology and taxonomic classification.</title>
        <authorList>
            <person name="Goeker M."/>
        </authorList>
    </citation>
    <scope>NUCLEOTIDE SEQUENCE [LARGE SCALE GENOMIC DNA]</scope>
    <source>
        <strain evidence="2 3">DSM 23494</strain>
    </source>
</reference>
<organism evidence="2 3">
    <name type="scientific">Cytobacillus purgationiresistens</name>
    <dbReference type="NCBI Taxonomy" id="863449"/>
    <lineage>
        <taxon>Bacteria</taxon>
        <taxon>Bacillati</taxon>
        <taxon>Bacillota</taxon>
        <taxon>Bacilli</taxon>
        <taxon>Bacillales</taxon>
        <taxon>Bacillaceae</taxon>
        <taxon>Cytobacillus</taxon>
    </lineage>
</organism>
<keyword evidence="3" id="KW-1185">Reference proteome</keyword>
<evidence type="ECO:0000313" key="2">
    <source>
        <dbReference type="EMBL" id="MDQ0270784.1"/>
    </source>
</evidence>
<dbReference type="EMBL" id="JAUSUB010000010">
    <property type="protein sequence ID" value="MDQ0270784.1"/>
    <property type="molecule type" value="Genomic_DNA"/>
</dbReference>
<dbReference type="Proteomes" id="UP001238088">
    <property type="component" value="Unassembled WGS sequence"/>
</dbReference>
<feature type="chain" id="PRO_5045919678" evidence="1">
    <location>
        <begin position="25"/>
        <end position="39"/>
    </location>
</feature>
<evidence type="ECO:0000313" key="3">
    <source>
        <dbReference type="Proteomes" id="UP001238088"/>
    </source>
</evidence>
<protein>
    <submittedName>
        <fullName evidence="2">Uncharacterized protein</fullName>
    </submittedName>
</protein>
<keyword evidence="1" id="KW-0732">Signal</keyword>
<proteinExistence type="predicted"/>
<comment type="caution">
    <text evidence="2">The sequence shown here is derived from an EMBL/GenBank/DDBJ whole genome shotgun (WGS) entry which is preliminary data.</text>
</comment>
<name>A0ABU0AIS1_9BACI</name>
<evidence type="ECO:0000256" key="1">
    <source>
        <dbReference type="SAM" id="SignalP"/>
    </source>
</evidence>
<accession>A0ABU0AIS1</accession>
<gene>
    <name evidence="2" type="ORF">J2S17_002669</name>
</gene>